<evidence type="ECO:0000313" key="1">
    <source>
        <dbReference type="EMBL" id="RZU73595.1"/>
    </source>
</evidence>
<keyword evidence="2" id="KW-1185">Reference proteome</keyword>
<proteinExistence type="predicted"/>
<dbReference type="EMBL" id="SHLD01000001">
    <property type="protein sequence ID" value="RZU73595.1"/>
    <property type="molecule type" value="Genomic_DNA"/>
</dbReference>
<dbReference type="Proteomes" id="UP000294114">
    <property type="component" value="Unassembled WGS sequence"/>
</dbReference>
<dbReference type="RefSeq" id="WP_130332234.1">
    <property type="nucleotide sequence ID" value="NZ_SHLD01000001.1"/>
</dbReference>
<dbReference type="AlphaFoldDB" id="A0A4Q8B8Z2"/>
<accession>A0A4Q8B8Z2</accession>
<protein>
    <submittedName>
        <fullName evidence="1">Uncharacterized protein</fullName>
    </submittedName>
</protein>
<gene>
    <name evidence="1" type="ORF">EV384_2008</name>
</gene>
<comment type="caution">
    <text evidence="1">The sequence shown here is derived from an EMBL/GenBank/DDBJ whole genome shotgun (WGS) entry which is preliminary data.</text>
</comment>
<dbReference type="OrthoDB" id="3296277at2"/>
<name>A0A4Q8B8Z2_9ACTN</name>
<organism evidence="1 2">
    <name type="scientific">Micromonospora kangleipakensis</name>
    <dbReference type="NCBI Taxonomy" id="1077942"/>
    <lineage>
        <taxon>Bacteria</taxon>
        <taxon>Bacillati</taxon>
        <taxon>Actinomycetota</taxon>
        <taxon>Actinomycetes</taxon>
        <taxon>Micromonosporales</taxon>
        <taxon>Micromonosporaceae</taxon>
        <taxon>Micromonospora</taxon>
    </lineage>
</organism>
<evidence type="ECO:0000313" key="2">
    <source>
        <dbReference type="Proteomes" id="UP000294114"/>
    </source>
</evidence>
<sequence>MALRARLLLFVALPLAAVTALAGAGIAWWRWDSARQPTVSDDIPAMDQAIAVTMTAAGDQAAVAISGVLRAATCRISPVRKGGEFTRSADLYTDPGGEDDLISRIAGSLPAGWQPRRGAAAGGNAGPLTATIGTGVRLSVRQLGPGWVTARARTGCTGGKQPADGAPDATGGPATEVVNGLLSAIAARPGEVRQHRVTCPQGGSLATLAVLSQPTDSADLAGRLRARLPGGARLFTSASNRVSYRDGPVSVIVAASDDNTAVTVRYTTTC</sequence>
<reference evidence="1 2" key="1">
    <citation type="submission" date="2019-02" db="EMBL/GenBank/DDBJ databases">
        <title>Sequencing the genomes of 1000 actinobacteria strains.</title>
        <authorList>
            <person name="Klenk H.-P."/>
        </authorList>
    </citation>
    <scope>NUCLEOTIDE SEQUENCE [LARGE SCALE GENOMIC DNA]</scope>
    <source>
        <strain evidence="1 2">DSM 45612</strain>
    </source>
</reference>